<dbReference type="SMART" id="SM00420">
    <property type="entry name" value="HTH_DEOR"/>
    <property type="match status" value="1"/>
</dbReference>
<dbReference type="PANTHER" id="PTHR30363:SF44">
    <property type="entry name" value="AGA OPERON TRANSCRIPTIONAL REPRESSOR-RELATED"/>
    <property type="match status" value="1"/>
</dbReference>
<dbReference type="Pfam" id="PF00455">
    <property type="entry name" value="DeoRC"/>
    <property type="match status" value="1"/>
</dbReference>
<keyword evidence="6" id="KW-1185">Reference proteome</keyword>
<keyword evidence="2" id="KW-0238">DNA-binding</keyword>
<feature type="domain" description="HTH deoR-type" evidence="4">
    <location>
        <begin position="3"/>
        <end position="58"/>
    </location>
</feature>
<protein>
    <submittedName>
        <fullName evidence="5">DeoR/GlpR transcriptional regulator</fullName>
    </submittedName>
</protein>
<proteinExistence type="predicted"/>
<dbReference type="SUPFAM" id="SSF46785">
    <property type="entry name" value="Winged helix' DNA-binding domain"/>
    <property type="match status" value="1"/>
</dbReference>
<dbReference type="PANTHER" id="PTHR30363">
    <property type="entry name" value="HTH-TYPE TRANSCRIPTIONAL REGULATOR SRLR-RELATED"/>
    <property type="match status" value="1"/>
</dbReference>
<dbReference type="InterPro" id="IPR018356">
    <property type="entry name" value="Tscrpt_reg_HTH_DeoR_CS"/>
</dbReference>
<keyword evidence="3" id="KW-0804">Transcription</keyword>
<dbReference type="InterPro" id="IPR037171">
    <property type="entry name" value="NagB/RpiA_transferase-like"/>
</dbReference>
<dbReference type="Proteomes" id="UP000649826">
    <property type="component" value="Unassembled WGS sequence"/>
</dbReference>
<evidence type="ECO:0000259" key="4">
    <source>
        <dbReference type="PROSITE" id="PS51000"/>
    </source>
</evidence>
<comment type="caution">
    <text evidence="5">The sequence shown here is derived from an EMBL/GenBank/DDBJ whole genome shotgun (WGS) entry which is preliminary data.</text>
</comment>
<name>A0ABR7IFR2_9FIRM</name>
<dbReference type="InterPro" id="IPR036390">
    <property type="entry name" value="WH_DNA-bd_sf"/>
</dbReference>
<dbReference type="EMBL" id="JACOQG010000004">
    <property type="protein sequence ID" value="MBC5778853.1"/>
    <property type="molecule type" value="Genomic_DNA"/>
</dbReference>
<organism evidence="5 6">
    <name type="scientific">Blautia difficilis</name>
    <dbReference type="NCBI Taxonomy" id="2763027"/>
    <lineage>
        <taxon>Bacteria</taxon>
        <taxon>Bacillati</taxon>
        <taxon>Bacillota</taxon>
        <taxon>Clostridia</taxon>
        <taxon>Lachnospirales</taxon>
        <taxon>Lachnospiraceae</taxon>
        <taxon>Blautia</taxon>
    </lineage>
</organism>
<reference evidence="5 6" key="1">
    <citation type="submission" date="2020-08" db="EMBL/GenBank/DDBJ databases">
        <title>Genome public.</title>
        <authorList>
            <person name="Liu C."/>
            <person name="Sun Q."/>
        </authorList>
    </citation>
    <scope>NUCLEOTIDE SEQUENCE [LARGE SCALE GENOMIC DNA]</scope>
    <source>
        <strain evidence="5 6">M29</strain>
    </source>
</reference>
<gene>
    <name evidence="5" type="ORF">H8Z82_04095</name>
</gene>
<dbReference type="InterPro" id="IPR050313">
    <property type="entry name" value="Carb_Metab_HTH_regulators"/>
</dbReference>
<accession>A0ABR7IFR2</accession>
<dbReference type="InterPro" id="IPR001034">
    <property type="entry name" value="DeoR_HTH"/>
</dbReference>
<sequence>MLPLKRLEEIKRILTENKQADVPSLAQELNVTEATIRRDLEKLENEQFLTRTHGGAVLNEQEPSESSLFQLPDTNKDIYSNIGKIASQFIQNSQVIFLGPGSCSRFIVRNLQAKINVTVITTDLMVAHDCAAHSPNVSVVIPGGNLNPSTLNLSGTMTFNSLDNFYFDISFFDIDGITMTRGYSVSSLNKAYLIQNIFKTSKQNFALCPYDRFNCEAPAIVGDINMFPSVITNERVDDLYKEYYFQHNIQVFATFNI</sequence>
<dbReference type="PROSITE" id="PS00894">
    <property type="entry name" value="HTH_DEOR_1"/>
    <property type="match status" value="1"/>
</dbReference>
<evidence type="ECO:0000256" key="2">
    <source>
        <dbReference type="ARBA" id="ARBA00023125"/>
    </source>
</evidence>
<evidence type="ECO:0000256" key="3">
    <source>
        <dbReference type="ARBA" id="ARBA00023163"/>
    </source>
</evidence>
<keyword evidence="1" id="KW-0805">Transcription regulation</keyword>
<dbReference type="InterPro" id="IPR014036">
    <property type="entry name" value="DeoR-like_C"/>
</dbReference>
<dbReference type="SUPFAM" id="SSF100950">
    <property type="entry name" value="NagB/RpiA/CoA transferase-like"/>
    <property type="match status" value="1"/>
</dbReference>
<dbReference type="InterPro" id="IPR036388">
    <property type="entry name" value="WH-like_DNA-bd_sf"/>
</dbReference>
<evidence type="ECO:0000256" key="1">
    <source>
        <dbReference type="ARBA" id="ARBA00023015"/>
    </source>
</evidence>
<evidence type="ECO:0000313" key="6">
    <source>
        <dbReference type="Proteomes" id="UP000649826"/>
    </source>
</evidence>
<dbReference type="PRINTS" id="PR00037">
    <property type="entry name" value="HTHLACR"/>
</dbReference>
<dbReference type="RefSeq" id="WP_186994348.1">
    <property type="nucleotide sequence ID" value="NZ_JACOQG010000004.1"/>
</dbReference>
<dbReference type="Gene3D" id="1.10.10.10">
    <property type="entry name" value="Winged helix-like DNA-binding domain superfamily/Winged helix DNA-binding domain"/>
    <property type="match status" value="1"/>
</dbReference>
<evidence type="ECO:0000313" key="5">
    <source>
        <dbReference type="EMBL" id="MBC5778853.1"/>
    </source>
</evidence>
<dbReference type="Pfam" id="PF08220">
    <property type="entry name" value="HTH_DeoR"/>
    <property type="match status" value="1"/>
</dbReference>
<dbReference type="PROSITE" id="PS51000">
    <property type="entry name" value="HTH_DEOR_2"/>
    <property type="match status" value="1"/>
</dbReference>
<dbReference type="SMART" id="SM01134">
    <property type="entry name" value="DeoRC"/>
    <property type="match status" value="1"/>
</dbReference>